<comment type="caution">
    <text evidence="4">The sequence shown here is derived from an EMBL/GenBank/DDBJ whole genome shotgun (WGS) entry which is preliminary data.</text>
</comment>
<keyword evidence="1" id="KW-0479">Metal-binding</keyword>
<protein>
    <submittedName>
        <fullName evidence="4">Zinc finger CCHC domain-containing protein 3</fullName>
    </submittedName>
</protein>
<feature type="region of interest" description="Disordered" evidence="2">
    <location>
        <begin position="321"/>
        <end position="425"/>
    </location>
</feature>
<dbReference type="Pfam" id="PF23057">
    <property type="entry name" value="RBD_ZCCHC3_1st"/>
    <property type="match status" value="1"/>
</dbReference>
<accession>A0ABR0YF80</accession>
<evidence type="ECO:0000256" key="2">
    <source>
        <dbReference type="SAM" id="MobiDB-lite"/>
    </source>
</evidence>
<reference evidence="4 5" key="1">
    <citation type="submission" date="2021-05" db="EMBL/GenBank/DDBJ databases">
        <authorList>
            <person name="Zahm M."/>
            <person name="Klopp C."/>
            <person name="Cabau C."/>
            <person name="Kuhl H."/>
            <person name="Suciu R."/>
            <person name="Ciorpac M."/>
            <person name="Holostenco D."/>
            <person name="Gessner J."/>
            <person name="Wuertz S."/>
            <person name="Hohne C."/>
            <person name="Stock M."/>
            <person name="Gislard M."/>
            <person name="Lluch J."/>
            <person name="Milhes M."/>
            <person name="Lampietro C."/>
            <person name="Lopez Roques C."/>
            <person name="Donnadieu C."/>
            <person name="Du K."/>
            <person name="Schartl M."/>
            <person name="Guiguen Y."/>
        </authorList>
    </citation>
    <scope>NUCLEOTIDE SEQUENCE [LARGE SCALE GENOMIC DNA]</scope>
    <source>
        <strain evidence="4">Hh-F2</strain>
        <tissue evidence="4">Blood</tissue>
    </source>
</reference>
<feature type="region of interest" description="Disordered" evidence="2">
    <location>
        <begin position="218"/>
        <end position="238"/>
    </location>
</feature>
<dbReference type="PROSITE" id="PS50158">
    <property type="entry name" value="ZF_CCHC"/>
    <property type="match status" value="3"/>
</dbReference>
<keyword evidence="5" id="KW-1185">Reference proteome</keyword>
<dbReference type="SUPFAM" id="SSF57756">
    <property type="entry name" value="Retrovirus zinc finger-like domains"/>
    <property type="match status" value="1"/>
</dbReference>
<dbReference type="InterPro" id="IPR042509">
    <property type="entry name" value="ZCCHC3"/>
</dbReference>
<dbReference type="Proteomes" id="UP001369086">
    <property type="component" value="Unassembled WGS sequence"/>
</dbReference>
<keyword evidence="1" id="KW-0863">Zinc-finger</keyword>
<dbReference type="InterPro" id="IPR001878">
    <property type="entry name" value="Znf_CCHC"/>
</dbReference>
<evidence type="ECO:0000313" key="4">
    <source>
        <dbReference type="EMBL" id="KAK6471302.1"/>
    </source>
</evidence>
<dbReference type="InterPro" id="IPR057811">
    <property type="entry name" value="RBD_ZCCHC3_2nd"/>
</dbReference>
<feature type="domain" description="CCHC-type" evidence="3">
    <location>
        <begin position="155"/>
        <end position="170"/>
    </location>
</feature>
<evidence type="ECO:0000313" key="5">
    <source>
        <dbReference type="Proteomes" id="UP001369086"/>
    </source>
</evidence>
<keyword evidence="1" id="KW-0862">Zinc</keyword>
<dbReference type="EMBL" id="JAHFZB010000032">
    <property type="protein sequence ID" value="KAK6471302.1"/>
    <property type="molecule type" value="Genomic_DNA"/>
</dbReference>
<dbReference type="SMART" id="SM00343">
    <property type="entry name" value="ZnF_C2HC"/>
    <property type="match status" value="3"/>
</dbReference>
<sequence>MDRLEFSRNVLQKGLGFHPRNLDFIFAFPGKKTFEVIFSTFAMFEVCLEKFKKFGDQFKNIAMVPLTRRELKVIHVVMFSELVQYEDILTWLSQYCDVIVGSTVKDDDGVKTGERKFQAKLRRDIVSGDYKHLPNTIQIGSCRGYVFYMGQPKVCRSCGQTGHFSANCDQKFCRNCGAFGHFSNECKLPLKCNLCGESNHVFRDCPFAYANRVKKQRAVNLSEKPTESSAEVDPEPTSVLKLPVEGLGLENLFQEPESEPGPKLDPEPESAPVSETTEDCSFATEINVQFAQQSNELKVLEEVNLLVEALGSVEAEQDLGETDFLPGTSDLPGLKFSEQSDEEEGEMDFSASESRKRKMKDKEGADNSESEAGSDSASVSGQSFLDSDNVSTFASATHMKIETSEGMESTKGKKKKKGKSGRKQT</sequence>
<feature type="compositionally biased region" description="Polar residues" evidence="2">
    <location>
        <begin position="370"/>
        <end position="395"/>
    </location>
</feature>
<dbReference type="InterPro" id="IPR057810">
    <property type="entry name" value="RBD_ZCCHC3_1st"/>
</dbReference>
<feature type="region of interest" description="Disordered" evidence="2">
    <location>
        <begin position="253"/>
        <end position="278"/>
    </location>
</feature>
<proteinExistence type="predicted"/>
<feature type="domain" description="CCHC-type" evidence="3">
    <location>
        <begin position="173"/>
        <end position="187"/>
    </location>
</feature>
<dbReference type="PANTHER" id="PTHR22639:SF3">
    <property type="entry name" value="ZINC FINGER CCHC DOMAIN-CONTAINING PROTEIN 3"/>
    <property type="match status" value="1"/>
</dbReference>
<evidence type="ECO:0000259" key="3">
    <source>
        <dbReference type="PROSITE" id="PS50158"/>
    </source>
</evidence>
<dbReference type="Pfam" id="PF00098">
    <property type="entry name" value="zf-CCHC"/>
    <property type="match status" value="2"/>
</dbReference>
<feature type="compositionally biased region" description="Basic residues" evidence="2">
    <location>
        <begin position="412"/>
        <end position="425"/>
    </location>
</feature>
<dbReference type="InterPro" id="IPR036875">
    <property type="entry name" value="Znf_CCHC_sf"/>
</dbReference>
<feature type="domain" description="CCHC-type" evidence="3">
    <location>
        <begin position="191"/>
        <end position="206"/>
    </location>
</feature>
<gene>
    <name evidence="4" type="ORF">HHUSO_G29652</name>
</gene>
<dbReference type="Gene3D" id="4.10.60.10">
    <property type="entry name" value="Zinc finger, CCHC-type"/>
    <property type="match status" value="1"/>
</dbReference>
<organism evidence="4 5">
    <name type="scientific">Huso huso</name>
    <name type="common">Beluga</name>
    <name type="synonym">Acipenser huso</name>
    <dbReference type="NCBI Taxonomy" id="61971"/>
    <lineage>
        <taxon>Eukaryota</taxon>
        <taxon>Metazoa</taxon>
        <taxon>Chordata</taxon>
        <taxon>Craniata</taxon>
        <taxon>Vertebrata</taxon>
        <taxon>Euteleostomi</taxon>
        <taxon>Actinopterygii</taxon>
        <taxon>Chondrostei</taxon>
        <taxon>Acipenseriformes</taxon>
        <taxon>Acipenseridae</taxon>
        <taxon>Huso</taxon>
    </lineage>
</organism>
<evidence type="ECO:0000256" key="1">
    <source>
        <dbReference type="PROSITE-ProRule" id="PRU00047"/>
    </source>
</evidence>
<dbReference type="Pfam" id="PF23058">
    <property type="entry name" value="RBD_ZCCHC3_2nd"/>
    <property type="match status" value="1"/>
</dbReference>
<feature type="compositionally biased region" description="Basic and acidic residues" evidence="2">
    <location>
        <begin position="399"/>
        <end position="411"/>
    </location>
</feature>
<name>A0ABR0YF80_HUSHU</name>
<dbReference type="PANTHER" id="PTHR22639">
    <property type="entry name" value="GAG-RELATED PROTEIN"/>
    <property type="match status" value="1"/>
</dbReference>